<dbReference type="EMBL" id="KQ248390">
    <property type="protein sequence ID" value="KNC71645.1"/>
    <property type="molecule type" value="Genomic_DNA"/>
</dbReference>
<dbReference type="AlphaFoldDB" id="A0A0L0F4J5"/>
<reference evidence="1 2" key="1">
    <citation type="submission" date="2011-02" db="EMBL/GenBank/DDBJ databases">
        <title>The Genome Sequence of Sphaeroforma arctica JP610.</title>
        <authorList>
            <consortium name="The Broad Institute Genome Sequencing Platform"/>
            <person name="Russ C."/>
            <person name="Cuomo C."/>
            <person name="Young S.K."/>
            <person name="Zeng Q."/>
            <person name="Gargeya S."/>
            <person name="Alvarado L."/>
            <person name="Berlin A."/>
            <person name="Chapman S.B."/>
            <person name="Chen Z."/>
            <person name="Freedman E."/>
            <person name="Gellesch M."/>
            <person name="Goldberg J."/>
            <person name="Griggs A."/>
            <person name="Gujja S."/>
            <person name="Heilman E."/>
            <person name="Heiman D."/>
            <person name="Howarth C."/>
            <person name="Mehta T."/>
            <person name="Neiman D."/>
            <person name="Pearson M."/>
            <person name="Roberts A."/>
            <person name="Saif S."/>
            <person name="Shea T."/>
            <person name="Shenoy N."/>
            <person name="Sisk P."/>
            <person name="Stolte C."/>
            <person name="Sykes S."/>
            <person name="White J."/>
            <person name="Yandava C."/>
            <person name="Burger G."/>
            <person name="Gray M.W."/>
            <person name="Holland P.W.H."/>
            <person name="King N."/>
            <person name="Lang F.B.F."/>
            <person name="Roger A.J."/>
            <person name="Ruiz-Trillo I."/>
            <person name="Haas B."/>
            <person name="Nusbaum C."/>
            <person name="Birren B."/>
        </authorList>
    </citation>
    <scope>NUCLEOTIDE SEQUENCE [LARGE SCALE GENOMIC DNA]</scope>
    <source>
        <strain evidence="1 2">JP610</strain>
    </source>
</reference>
<evidence type="ECO:0000313" key="2">
    <source>
        <dbReference type="Proteomes" id="UP000054560"/>
    </source>
</evidence>
<feature type="non-terminal residue" evidence="1">
    <location>
        <position position="128"/>
    </location>
</feature>
<dbReference type="RefSeq" id="XP_014145547.1">
    <property type="nucleotide sequence ID" value="XM_014290072.1"/>
</dbReference>
<dbReference type="OrthoDB" id="448649at2759"/>
<dbReference type="GeneID" id="25916319"/>
<sequence>MYKPVFNATNEWQELPEGMSIPGGCHVRMDITTGKQSVKLDSDKHNNKALVVQETPPTDKETSGKVDTKKVVDLLNKNAGLQKDISETAGTNAELRSDKPTSWKGLLEWSMKYKDGTADSEFSPLDDE</sequence>
<organism evidence="1 2">
    <name type="scientific">Sphaeroforma arctica JP610</name>
    <dbReference type="NCBI Taxonomy" id="667725"/>
    <lineage>
        <taxon>Eukaryota</taxon>
        <taxon>Ichthyosporea</taxon>
        <taxon>Ichthyophonida</taxon>
        <taxon>Sphaeroforma</taxon>
    </lineage>
</organism>
<name>A0A0L0F4J5_9EUKA</name>
<evidence type="ECO:0000313" key="1">
    <source>
        <dbReference type="EMBL" id="KNC71645.1"/>
    </source>
</evidence>
<gene>
    <name evidence="1" type="ORF">SARC_15815</name>
</gene>
<keyword evidence="2" id="KW-1185">Reference proteome</keyword>
<accession>A0A0L0F4J5</accession>
<dbReference type="Proteomes" id="UP000054560">
    <property type="component" value="Unassembled WGS sequence"/>
</dbReference>
<proteinExistence type="predicted"/>
<protein>
    <submittedName>
        <fullName evidence="1">Uncharacterized protein</fullName>
    </submittedName>
</protein>